<evidence type="ECO:0000256" key="7">
    <source>
        <dbReference type="ARBA" id="ARBA00042761"/>
    </source>
</evidence>
<dbReference type="InterPro" id="IPR051132">
    <property type="entry name" value="3-5_Exonuclease_domain"/>
</dbReference>
<dbReference type="PANTHER" id="PTHR13620:SF109">
    <property type="entry name" value="3'-5' EXONUCLEASE"/>
    <property type="match status" value="1"/>
</dbReference>
<accession>E1WXM5</accession>
<evidence type="ECO:0000256" key="2">
    <source>
        <dbReference type="ARBA" id="ARBA00022723"/>
    </source>
</evidence>
<evidence type="ECO:0000256" key="6">
    <source>
        <dbReference type="ARBA" id="ARBA00040531"/>
    </source>
</evidence>
<dbReference type="PANTHER" id="PTHR13620">
    <property type="entry name" value="3-5 EXONUCLEASE"/>
    <property type="match status" value="1"/>
</dbReference>
<feature type="domain" description="3'-5' exonuclease" evidence="8">
    <location>
        <begin position="24"/>
        <end position="193"/>
    </location>
</feature>
<dbReference type="CDD" id="cd06141">
    <property type="entry name" value="WRN_exo"/>
    <property type="match status" value="1"/>
</dbReference>
<keyword evidence="4 9" id="KW-0269">Exonuclease</keyword>
<evidence type="ECO:0000259" key="8">
    <source>
        <dbReference type="SMART" id="SM00474"/>
    </source>
</evidence>
<dbReference type="SMART" id="SM00474">
    <property type="entry name" value="35EXOc"/>
    <property type="match status" value="1"/>
</dbReference>
<keyword evidence="5" id="KW-0460">Magnesium</keyword>
<evidence type="ECO:0000256" key="1">
    <source>
        <dbReference type="ARBA" id="ARBA00022722"/>
    </source>
</evidence>
<protein>
    <recommendedName>
        <fullName evidence="6">3'-5' exonuclease</fullName>
    </recommendedName>
    <alternativeName>
        <fullName evidence="7">Werner Syndrome-like exonuclease</fullName>
    </alternativeName>
</protein>
<name>E1WXM5_HALMS</name>
<dbReference type="Pfam" id="PF01612">
    <property type="entry name" value="DNA_pol_A_exo1"/>
    <property type="match status" value="1"/>
</dbReference>
<evidence type="ECO:0000256" key="3">
    <source>
        <dbReference type="ARBA" id="ARBA00022801"/>
    </source>
</evidence>
<dbReference type="HOGENOM" id="CLU_049674_2_0_7"/>
<evidence type="ECO:0000313" key="9">
    <source>
        <dbReference type="EMBL" id="CBW25831.1"/>
    </source>
</evidence>
<dbReference type="PATRIC" id="fig|862908.3.peg.898"/>
<dbReference type="InterPro" id="IPR012337">
    <property type="entry name" value="RNaseH-like_sf"/>
</dbReference>
<dbReference type="GO" id="GO:0008408">
    <property type="term" value="F:3'-5' exonuclease activity"/>
    <property type="evidence" value="ECO:0007669"/>
    <property type="project" value="InterPro"/>
</dbReference>
<reference evidence="10" key="1">
    <citation type="journal article" date="2013" name="ISME J.">
        <title>A small predatory core genome in the divergent marine Bacteriovorax marinus SJ and the terrestrial Bdellovibrio bacteriovorus.</title>
        <authorList>
            <person name="Crossman L.C."/>
            <person name="Chen H."/>
            <person name="Cerdeno-Tarraga A.M."/>
            <person name="Brooks K."/>
            <person name="Quail M.A."/>
            <person name="Pineiro S.A."/>
            <person name="Hobley L."/>
            <person name="Sockett R.E."/>
            <person name="Bentley S.D."/>
            <person name="Parkhill J."/>
            <person name="Williams H.N."/>
            <person name="Stine O.C."/>
        </authorList>
    </citation>
    <scope>NUCLEOTIDE SEQUENCE [LARGE SCALE GENOMIC DNA]</scope>
    <source>
        <strain evidence="10">ATCC BAA-682 / DSM 15412 / SJ</strain>
    </source>
</reference>
<keyword evidence="10" id="KW-1185">Reference proteome</keyword>
<proteinExistence type="predicted"/>
<organism evidence="9 10">
    <name type="scientific">Halobacteriovorax marinus (strain ATCC BAA-682 / DSM 15412 / SJ)</name>
    <name type="common">Bacteriovorax marinus</name>
    <dbReference type="NCBI Taxonomy" id="862908"/>
    <lineage>
        <taxon>Bacteria</taxon>
        <taxon>Pseudomonadati</taxon>
        <taxon>Bdellovibrionota</taxon>
        <taxon>Bacteriovoracia</taxon>
        <taxon>Bacteriovoracales</taxon>
        <taxon>Halobacteriovoraceae</taxon>
        <taxon>Halobacteriovorax</taxon>
    </lineage>
</organism>
<dbReference type="GO" id="GO:0003676">
    <property type="term" value="F:nucleic acid binding"/>
    <property type="evidence" value="ECO:0007669"/>
    <property type="project" value="InterPro"/>
</dbReference>
<evidence type="ECO:0000256" key="4">
    <source>
        <dbReference type="ARBA" id="ARBA00022839"/>
    </source>
</evidence>
<dbReference type="eggNOG" id="COG0349">
    <property type="taxonomic scope" value="Bacteria"/>
</dbReference>
<dbReference type="KEGG" id="bmx:BMS_0944"/>
<keyword evidence="1" id="KW-0540">Nuclease</keyword>
<dbReference type="OrthoDB" id="9793333at2"/>
<dbReference type="GO" id="GO:0006139">
    <property type="term" value="P:nucleobase-containing compound metabolic process"/>
    <property type="evidence" value="ECO:0007669"/>
    <property type="project" value="InterPro"/>
</dbReference>
<dbReference type="AlphaFoldDB" id="E1WXM5"/>
<evidence type="ECO:0000313" key="10">
    <source>
        <dbReference type="Proteomes" id="UP000008963"/>
    </source>
</evidence>
<dbReference type="InterPro" id="IPR036397">
    <property type="entry name" value="RNaseH_sf"/>
</dbReference>
<keyword evidence="3" id="KW-0378">Hydrolase</keyword>
<dbReference type="Proteomes" id="UP000008963">
    <property type="component" value="Chromosome"/>
</dbReference>
<dbReference type="Gene3D" id="3.30.420.10">
    <property type="entry name" value="Ribonuclease H-like superfamily/Ribonuclease H"/>
    <property type="match status" value="1"/>
</dbReference>
<dbReference type="SUPFAM" id="SSF53098">
    <property type="entry name" value="Ribonuclease H-like"/>
    <property type="match status" value="1"/>
</dbReference>
<dbReference type="GO" id="GO:0046872">
    <property type="term" value="F:metal ion binding"/>
    <property type="evidence" value="ECO:0007669"/>
    <property type="project" value="UniProtKB-KW"/>
</dbReference>
<dbReference type="RefSeq" id="WP_014243616.1">
    <property type="nucleotide sequence ID" value="NC_016620.1"/>
</dbReference>
<evidence type="ECO:0000256" key="5">
    <source>
        <dbReference type="ARBA" id="ARBA00022842"/>
    </source>
</evidence>
<dbReference type="EMBL" id="FQ312005">
    <property type="protein sequence ID" value="CBW25831.1"/>
    <property type="molecule type" value="Genomic_DNA"/>
</dbReference>
<sequence>MSFKKSIEKEEINKLEMLKFQGNIHLITDDAEAIKIAKKLSSEEILGFDTETRPSFKKGENYDVALLQLSTENDAYLFRLNKMKLPNELVDLLADENIVKAGVAVRDDIKSLQKLNPFKEESFCELQDVAKELGVKNFGLRALCAIFLNYRLSKRAKITNWEQPKLTQAQIHYAACDAWVGLQIYKKMQLAKN</sequence>
<dbReference type="InterPro" id="IPR002562">
    <property type="entry name" value="3'-5'_exonuclease_dom"/>
</dbReference>
<gene>
    <name evidence="9" type="ordered locus">BMS_0944</name>
</gene>
<keyword evidence="2" id="KW-0479">Metal-binding</keyword>
<dbReference type="STRING" id="862908.BMS_0944"/>